<feature type="domain" description="MobA/VirD2-like nuclease" evidence="2">
    <location>
        <begin position="45"/>
        <end position="171"/>
    </location>
</feature>
<proteinExistence type="predicted"/>
<organism evidence="3 4">
    <name type="scientific">Muricomes intestini</name>
    <dbReference type="NCBI Taxonomy" id="1796634"/>
    <lineage>
        <taxon>Bacteria</taxon>
        <taxon>Bacillati</taxon>
        <taxon>Bacillota</taxon>
        <taxon>Clostridia</taxon>
        <taxon>Lachnospirales</taxon>
        <taxon>Lachnospiraceae</taxon>
        <taxon>Muricomes</taxon>
    </lineage>
</organism>
<dbReference type="InterPro" id="IPR005094">
    <property type="entry name" value="Endonuclease_MobA/VirD2"/>
</dbReference>
<reference evidence="3 4" key="1">
    <citation type="submission" date="2019-03" db="EMBL/GenBank/DDBJ databases">
        <title>Genomic Encyclopedia of Type Strains, Phase IV (KMG-IV): sequencing the most valuable type-strain genomes for metagenomic binning, comparative biology and taxonomic classification.</title>
        <authorList>
            <person name="Goeker M."/>
        </authorList>
    </citation>
    <scope>NUCLEOTIDE SEQUENCE [LARGE SCALE GENOMIC DNA]</scope>
    <source>
        <strain evidence="3 4">DSM 29489</strain>
    </source>
</reference>
<dbReference type="EMBL" id="SLZZ01000010">
    <property type="protein sequence ID" value="TCS78878.1"/>
    <property type="molecule type" value="Genomic_DNA"/>
</dbReference>
<name>A0A4R3K7T2_9FIRM</name>
<dbReference type="Proteomes" id="UP000295726">
    <property type="component" value="Unassembled WGS sequence"/>
</dbReference>
<feature type="coiled-coil region" evidence="1">
    <location>
        <begin position="364"/>
        <end position="448"/>
    </location>
</feature>
<keyword evidence="1" id="KW-0175">Coiled coil</keyword>
<dbReference type="Pfam" id="PF03432">
    <property type="entry name" value="Relaxase"/>
    <property type="match status" value="1"/>
</dbReference>
<protein>
    <submittedName>
        <fullName evidence="3">Relaxase/mobilization nuclease-like protein</fullName>
    </submittedName>
</protein>
<evidence type="ECO:0000313" key="4">
    <source>
        <dbReference type="Proteomes" id="UP000295726"/>
    </source>
</evidence>
<evidence type="ECO:0000256" key="1">
    <source>
        <dbReference type="SAM" id="Coils"/>
    </source>
</evidence>
<evidence type="ECO:0000259" key="2">
    <source>
        <dbReference type="Pfam" id="PF03432"/>
    </source>
</evidence>
<dbReference type="OrthoDB" id="9762440at2"/>
<comment type="caution">
    <text evidence="3">The sequence shown here is derived from an EMBL/GenBank/DDBJ whole genome shotgun (WGS) entry which is preliminary data.</text>
</comment>
<accession>A0A4R3K7T2</accession>
<keyword evidence="4" id="KW-1185">Reference proteome</keyword>
<sequence>MAVSKLWAVNSRLGQVIDYAANPEKTAADIYTDEQYQALADVLSYAKDEEKTEREYYVEGINCNPTTARDQFVSVKQAYGKEDGIQAYHGYLSFKEQNITPELAQKIGMEFANEVWGKRFQVVVTTHLNTKHLHCHYVINSVSFKDGKRCQDTSWFKFRKVADRICEKYGLYYNPNPNRSKQSSYYYKQEQAGMPTRYSMVREAIDEAIAHSTNIRSLDYALTQMGYEHCLSESRKYWTIVPKGYTKPIRLKNLGEDYTEEAIRRRLMENQRVRIVPFAKQTVVIRQYRLPTRENKIKKVGGLYGLYLHYCYRLGYLPKYKKQNTARLHYLLKEDLLKLDKITAETRLLGRENIFTDEQLFSYKESLKGQIKTLNDDRTHLRKKARTKMSDDELSKVKEQISTVSDKIRELNKEVRLCDDIAERSKVMEQNLETIRAEEEKQQRKEQKRNDKFR</sequence>
<dbReference type="RefSeq" id="WP_132381006.1">
    <property type="nucleotide sequence ID" value="NZ_SLZZ01000010.1"/>
</dbReference>
<evidence type="ECO:0000313" key="3">
    <source>
        <dbReference type="EMBL" id="TCS78878.1"/>
    </source>
</evidence>
<gene>
    <name evidence="3" type="ORF">EDD59_11092</name>
</gene>
<dbReference type="AlphaFoldDB" id="A0A4R3K7T2"/>